<dbReference type="CDD" id="cd05828">
    <property type="entry name" value="Sortase_D_1"/>
    <property type="match status" value="1"/>
</dbReference>
<dbReference type="EMBL" id="JADPKZ010000023">
    <property type="protein sequence ID" value="MBF8376649.1"/>
    <property type="molecule type" value="Genomic_DNA"/>
</dbReference>
<dbReference type="InterPro" id="IPR023365">
    <property type="entry name" value="Sortase_dom-sf"/>
</dbReference>
<dbReference type="RefSeq" id="WP_195866955.1">
    <property type="nucleotide sequence ID" value="NZ_JADPKZ010000023.1"/>
</dbReference>
<evidence type="ECO:0000313" key="3">
    <source>
        <dbReference type="Proteomes" id="UP000642910"/>
    </source>
</evidence>
<accession>A0ABS0F023</accession>
<dbReference type="SUPFAM" id="SSF63817">
    <property type="entry name" value="Sortase"/>
    <property type="match status" value="1"/>
</dbReference>
<dbReference type="Pfam" id="PF04203">
    <property type="entry name" value="Sortase"/>
    <property type="match status" value="1"/>
</dbReference>
<dbReference type="InterPro" id="IPR005754">
    <property type="entry name" value="Sortase"/>
</dbReference>
<evidence type="ECO:0000256" key="1">
    <source>
        <dbReference type="ARBA" id="ARBA00022801"/>
    </source>
</evidence>
<keyword evidence="1" id="KW-0378">Hydrolase</keyword>
<proteinExistence type="predicted"/>
<reference evidence="2 3" key="1">
    <citation type="submission" date="2020-11" db="EMBL/GenBank/DDBJ databases">
        <title>Genomic insight of Alicyclobacillus mali FL 18 reveals a new arsenic-resistant strain, with potential in environmental biotechnology.</title>
        <authorList>
            <person name="Fiorentino G."/>
            <person name="Gallo G."/>
            <person name="Aulitto M."/>
        </authorList>
    </citation>
    <scope>NUCLEOTIDE SEQUENCE [LARGE SCALE GENOMIC DNA]</scope>
    <source>
        <strain evidence="2 3">FL 18</strain>
    </source>
</reference>
<sequence>MKAKQMRRLALGARAVPLLLALIGAVMAGDAGWAYLWETAWVNHRPLPAYQPGPRAIGQGANDVPLWMPPPQPGQKIGELVFPAEGVRVPVVQGDSWADLALGAGHDPASALPGQGSIVYVAGHRDTVFHVLSRLRVGDLVEFETAYGTFTYQVTGAQIVPPTDTAVTAPTPRETLTLQTCWPFDYIGFAPLRYIVHTRFLHGPFSTNRD</sequence>
<dbReference type="Proteomes" id="UP000642910">
    <property type="component" value="Unassembled WGS sequence"/>
</dbReference>
<dbReference type="Gene3D" id="2.40.260.10">
    <property type="entry name" value="Sortase"/>
    <property type="match status" value="1"/>
</dbReference>
<comment type="caution">
    <text evidence="2">The sequence shown here is derived from an EMBL/GenBank/DDBJ whole genome shotgun (WGS) entry which is preliminary data.</text>
</comment>
<evidence type="ECO:0000313" key="2">
    <source>
        <dbReference type="EMBL" id="MBF8376649.1"/>
    </source>
</evidence>
<dbReference type="NCBIfam" id="TIGR01076">
    <property type="entry name" value="sortase_fam"/>
    <property type="match status" value="1"/>
</dbReference>
<dbReference type="InterPro" id="IPR041999">
    <property type="entry name" value="Sortase_D_1"/>
</dbReference>
<organism evidence="2 3">
    <name type="scientific">Alicyclobacillus mali</name>
    <name type="common">ex Roth et al. 2021</name>
    <dbReference type="NCBI Taxonomy" id="1123961"/>
    <lineage>
        <taxon>Bacteria</taxon>
        <taxon>Bacillati</taxon>
        <taxon>Bacillota</taxon>
        <taxon>Bacilli</taxon>
        <taxon>Bacillales</taxon>
        <taxon>Alicyclobacillaceae</taxon>
        <taxon>Alicyclobacillus</taxon>
    </lineage>
</organism>
<gene>
    <name evidence="2" type="ORF">IW967_01995</name>
</gene>
<name>A0ABS0F023_9BACL</name>
<keyword evidence="3" id="KW-1185">Reference proteome</keyword>
<protein>
    <submittedName>
        <fullName evidence="2">Class D sortase</fullName>
    </submittedName>
</protein>